<feature type="transmembrane region" description="Helical" evidence="1">
    <location>
        <begin position="20"/>
        <end position="39"/>
    </location>
</feature>
<keyword evidence="1" id="KW-1133">Transmembrane helix</keyword>
<reference evidence="2 3" key="1">
    <citation type="journal article" date="2016" name="Nat. Commun.">
        <title>Thousands of microbial genomes shed light on interconnected biogeochemical processes in an aquifer system.</title>
        <authorList>
            <person name="Anantharaman K."/>
            <person name="Brown C.T."/>
            <person name="Hug L.A."/>
            <person name="Sharon I."/>
            <person name="Castelle C.J."/>
            <person name="Probst A.J."/>
            <person name="Thomas B.C."/>
            <person name="Singh A."/>
            <person name="Wilkins M.J."/>
            <person name="Karaoz U."/>
            <person name="Brodie E.L."/>
            <person name="Williams K.H."/>
            <person name="Hubbard S.S."/>
            <person name="Banfield J.F."/>
        </authorList>
    </citation>
    <scope>NUCLEOTIDE SEQUENCE [LARGE SCALE GENOMIC DNA]</scope>
    <source>
        <strain evidence="3">RIFCSPLOWO2_12_FULL_64_10</strain>
    </source>
</reference>
<protein>
    <submittedName>
        <fullName evidence="2">Uncharacterized protein</fullName>
    </submittedName>
</protein>
<evidence type="ECO:0000256" key="1">
    <source>
        <dbReference type="SAM" id="Phobius"/>
    </source>
</evidence>
<comment type="caution">
    <text evidence="2">The sequence shown here is derived from an EMBL/GenBank/DDBJ whole genome shotgun (WGS) entry which is preliminary data.</text>
</comment>
<organism evidence="2 3">
    <name type="scientific">Handelsmanbacteria sp. (strain RIFCSPLOWO2_12_FULL_64_10)</name>
    <dbReference type="NCBI Taxonomy" id="1817868"/>
    <lineage>
        <taxon>Bacteria</taxon>
        <taxon>Candidatus Handelsmaniibacteriota</taxon>
    </lineage>
</organism>
<accession>A0A1F6CA19</accession>
<dbReference type="Proteomes" id="UP000178606">
    <property type="component" value="Unassembled WGS sequence"/>
</dbReference>
<evidence type="ECO:0000313" key="3">
    <source>
        <dbReference type="Proteomes" id="UP000178606"/>
    </source>
</evidence>
<sequence>MQSLKQILGWEEGRSRFLNICFSTLIVLALFTVALGLHLEFTALDVRDGLSLMLFIIHGG</sequence>
<gene>
    <name evidence="2" type="ORF">A3F84_12310</name>
</gene>
<keyword evidence="1" id="KW-0472">Membrane</keyword>
<proteinExistence type="predicted"/>
<name>A0A1F6CA19_HANXR</name>
<keyword evidence="1" id="KW-0812">Transmembrane</keyword>
<dbReference type="EMBL" id="MFKF01000366">
    <property type="protein sequence ID" value="OGG45777.1"/>
    <property type="molecule type" value="Genomic_DNA"/>
</dbReference>
<evidence type="ECO:0000313" key="2">
    <source>
        <dbReference type="EMBL" id="OGG45777.1"/>
    </source>
</evidence>
<dbReference type="AlphaFoldDB" id="A0A1F6CA19"/>